<reference evidence="1" key="1">
    <citation type="journal article" date="2021" name="PeerJ">
        <title>Extensive microbial diversity within the chicken gut microbiome revealed by metagenomics and culture.</title>
        <authorList>
            <person name="Gilroy R."/>
            <person name="Ravi A."/>
            <person name="Getino M."/>
            <person name="Pursley I."/>
            <person name="Horton D.L."/>
            <person name="Alikhan N.F."/>
            <person name="Baker D."/>
            <person name="Gharbi K."/>
            <person name="Hall N."/>
            <person name="Watson M."/>
            <person name="Adriaenssens E.M."/>
            <person name="Foster-Nyarko E."/>
            <person name="Jarju S."/>
            <person name="Secka A."/>
            <person name="Antonio M."/>
            <person name="Oren A."/>
            <person name="Chaudhuri R.R."/>
            <person name="La Ragione R."/>
            <person name="Hildebrand F."/>
            <person name="Pallen M.J."/>
        </authorList>
    </citation>
    <scope>NUCLEOTIDE SEQUENCE</scope>
    <source>
        <strain evidence="1">CHK183-1962</strain>
    </source>
</reference>
<name>A0A9D1XB78_9FIRM</name>
<proteinExistence type="predicted"/>
<accession>A0A9D1XB78</accession>
<organism evidence="1 2">
    <name type="scientific">Candidatus Fusicatenibacter merdavium</name>
    <dbReference type="NCBI Taxonomy" id="2838600"/>
    <lineage>
        <taxon>Bacteria</taxon>
        <taxon>Bacillati</taxon>
        <taxon>Bacillota</taxon>
        <taxon>Clostridia</taxon>
        <taxon>Lachnospirales</taxon>
        <taxon>Lachnospiraceae</taxon>
        <taxon>Fusicatenibacter</taxon>
    </lineage>
</organism>
<dbReference type="Proteomes" id="UP000886890">
    <property type="component" value="Unassembled WGS sequence"/>
</dbReference>
<dbReference type="EMBL" id="DXEK01000023">
    <property type="protein sequence ID" value="HIX76299.1"/>
    <property type="molecule type" value="Genomic_DNA"/>
</dbReference>
<reference evidence="1" key="2">
    <citation type="submission" date="2021-04" db="EMBL/GenBank/DDBJ databases">
        <authorList>
            <person name="Gilroy R."/>
        </authorList>
    </citation>
    <scope>NUCLEOTIDE SEQUENCE</scope>
    <source>
        <strain evidence="1">CHK183-1962</strain>
    </source>
</reference>
<evidence type="ECO:0000313" key="1">
    <source>
        <dbReference type="EMBL" id="HIX76299.1"/>
    </source>
</evidence>
<protein>
    <submittedName>
        <fullName evidence="1">Uncharacterized protein</fullName>
    </submittedName>
</protein>
<dbReference type="AlphaFoldDB" id="A0A9D1XB78"/>
<gene>
    <name evidence="1" type="ORF">H9734_01685</name>
</gene>
<comment type="caution">
    <text evidence="1">The sequence shown here is derived from an EMBL/GenBank/DDBJ whole genome shotgun (WGS) entry which is preliminary data.</text>
</comment>
<sequence>MIVLQTMEAIQEEDEETFSRLLYPVQKKEWQKETGEPALPTARQLRDALSEIEPYGFILPYEIENICEAEDYYGRNWYEESQIPVIAVVDASVYWSVTEKRTLCSAWPVTFQCLNIDGIWYLNPYWAWEYLKA</sequence>
<evidence type="ECO:0000313" key="2">
    <source>
        <dbReference type="Proteomes" id="UP000886890"/>
    </source>
</evidence>